<sequence>MSILTGYDAVGSFLSAYDGNRAVNVTHTQGWNGDTFFFEETFVYQGVTYTNARMEIEGSTLREVDGELVGTVETMRLSGRSGDTYTQITGLSLSASSLASDMDWVSRGDDSVIARLQAEIEGTVTTYISQGLYPSSGNPAIYFHESFTPENIFLRDGDEVAFYQNDYVGTVNITGTSGYEFLNFSFNGITLASGTVLDLNEEFTIGDLRIVHTNIDGISVRGDGLTLIGRDSLDDRIHASDVWNFVEGNWFDGRGGNDTLLGGLGNDTMFGGTGNDDLTGGNGDDSLIGGLGDDVVEGSDGHDTAVINAAFSDIVATDLGDGSAQIVSLDGTDIFHGVEFFQFSDITLTLAQLLEHPGRSFPSTGHDTIEGTTSADTIDGSAGDDVIAGRAGRDSLFGNYGNDTLMGGVGNDTLEGGTGNDRLLGDTDDDRLFGEGGSDTLLGGFGLDRLWGGTGNDLLRGNGGNDTLMGEEGNDILIGGNLFDYLDGGTGHDRLDGGTFADNLYGRSGNDTLLGGGGQDRLFGGTGNDLADGGNGDDRFWGGGGSDTFSGFAGADRAWGESGNDSLRGGGGNDTLYGGSGFDTLLGGVGDDLLSGGQNADVFVFSDGHGNDTINDFHAANASEHIDFSSISTITDFADLIANHLSTDGNGDLHISTGADSGVTLIGVLLDDLSHADFVF</sequence>
<evidence type="ECO:0000313" key="5">
    <source>
        <dbReference type="Proteomes" id="UP000198851"/>
    </source>
</evidence>
<reference evidence="5" key="1">
    <citation type="submission" date="2016-10" db="EMBL/GenBank/DDBJ databases">
        <authorList>
            <person name="Varghese N."/>
            <person name="Submissions S."/>
        </authorList>
    </citation>
    <scope>NUCLEOTIDE SEQUENCE [LARGE SCALE GENOMIC DNA]</scope>
    <source>
        <strain evidence="5">DSM 28453</strain>
    </source>
</reference>
<dbReference type="RefSeq" id="WP_139216111.1">
    <property type="nucleotide sequence ID" value="NZ_FOSZ01000001.1"/>
</dbReference>
<proteinExistence type="predicted"/>
<dbReference type="SUPFAM" id="SSF51120">
    <property type="entry name" value="beta-Roll"/>
    <property type="match status" value="4"/>
</dbReference>
<dbReference type="Pfam" id="PF00353">
    <property type="entry name" value="HemolysinCabind"/>
    <property type="match status" value="6"/>
</dbReference>
<evidence type="ECO:0000313" key="4">
    <source>
        <dbReference type="EMBL" id="SFK52482.1"/>
    </source>
</evidence>
<dbReference type="GO" id="GO:0005576">
    <property type="term" value="C:extracellular region"/>
    <property type="evidence" value="ECO:0007669"/>
    <property type="project" value="UniProtKB-SubCell"/>
</dbReference>
<dbReference type="PROSITE" id="PS00330">
    <property type="entry name" value="HEMOLYSIN_CALCIUM"/>
    <property type="match status" value="6"/>
</dbReference>
<dbReference type="STRING" id="1280847.SAMN04488036_101213"/>
<dbReference type="GO" id="GO:0005509">
    <property type="term" value="F:calcium ion binding"/>
    <property type="evidence" value="ECO:0007669"/>
    <property type="project" value="InterPro"/>
</dbReference>
<dbReference type="EMBL" id="FOSZ01000001">
    <property type="protein sequence ID" value="SFK52482.1"/>
    <property type="molecule type" value="Genomic_DNA"/>
</dbReference>
<comment type="subcellular location">
    <subcellularLocation>
        <location evidence="1">Secreted</location>
    </subcellularLocation>
</comment>
<dbReference type="AlphaFoldDB" id="A0A1I4A7T6"/>
<evidence type="ECO:0000256" key="1">
    <source>
        <dbReference type="ARBA" id="ARBA00004613"/>
    </source>
</evidence>
<keyword evidence="5" id="KW-1185">Reference proteome</keyword>
<protein>
    <submittedName>
        <fullName evidence="4">Ca2+-binding protein, RTX toxin-related</fullName>
    </submittedName>
</protein>
<evidence type="ECO:0000256" key="2">
    <source>
        <dbReference type="ARBA" id="ARBA00022525"/>
    </source>
</evidence>
<feature type="compositionally biased region" description="Polar residues" evidence="3">
    <location>
        <begin position="361"/>
        <end position="376"/>
    </location>
</feature>
<evidence type="ECO:0000256" key="3">
    <source>
        <dbReference type="SAM" id="MobiDB-lite"/>
    </source>
</evidence>
<dbReference type="InterPro" id="IPR011049">
    <property type="entry name" value="Serralysin-like_metalloprot_C"/>
</dbReference>
<accession>A0A1I4A7T6</accession>
<dbReference type="InterPro" id="IPR001343">
    <property type="entry name" value="Hemolysn_Ca-bd"/>
</dbReference>
<dbReference type="PANTHER" id="PTHR38340:SF1">
    <property type="entry name" value="S-LAYER PROTEIN"/>
    <property type="match status" value="1"/>
</dbReference>
<organism evidence="4 5">
    <name type="scientific">Shimia haliotis</name>
    <dbReference type="NCBI Taxonomy" id="1280847"/>
    <lineage>
        <taxon>Bacteria</taxon>
        <taxon>Pseudomonadati</taxon>
        <taxon>Pseudomonadota</taxon>
        <taxon>Alphaproteobacteria</taxon>
        <taxon>Rhodobacterales</taxon>
        <taxon>Roseobacteraceae</taxon>
    </lineage>
</organism>
<dbReference type="InterPro" id="IPR018511">
    <property type="entry name" value="Hemolysin-typ_Ca-bd_CS"/>
</dbReference>
<feature type="region of interest" description="Disordered" evidence="3">
    <location>
        <begin position="361"/>
        <end position="382"/>
    </location>
</feature>
<dbReference type="OrthoDB" id="9342475at2"/>
<dbReference type="Proteomes" id="UP000198851">
    <property type="component" value="Unassembled WGS sequence"/>
</dbReference>
<dbReference type="InterPro" id="IPR050557">
    <property type="entry name" value="RTX_toxin/Mannuronan_C5-epim"/>
</dbReference>
<dbReference type="PRINTS" id="PR00313">
    <property type="entry name" value="CABNDNGRPT"/>
</dbReference>
<dbReference type="Gene3D" id="2.150.10.10">
    <property type="entry name" value="Serralysin-like metalloprotease, C-terminal"/>
    <property type="match status" value="4"/>
</dbReference>
<name>A0A1I4A7T6_9RHOB</name>
<keyword evidence="2" id="KW-0964">Secreted</keyword>
<dbReference type="PANTHER" id="PTHR38340">
    <property type="entry name" value="S-LAYER PROTEIN"/>
    <property type="match status" value="1"/>
</dbReference>
<gene>
    <name evidence="4" type="ORF">SAMN04488036_101213</name>
</gene>